<protein>
    <submittedName>
        <fullName evidence="3">MCE family protein</fullName>
    </submittedName>
</protein>
<dbReference type="InterPro" id="IPR024516">
    <property type="entry name" value="Mce_C"/>
</dbReference>
<dbReference type="Proteomes" id="UP001597286">
    <property type="component" value="Unassembled WGS sequence"/>
</dbReference>
<dbReference type="PANTHER" id="PTHR33371">
    <property type="entry name" value="INTERMEMBRANE PHOSPHOLIPID TRANSPORT SYSTEM BINDING PROTEIN MLAD-RELATED"/>
    <property type="match status" value="1"/>
</dbReference>
<evidence type="ECO:0000313" key="3">
    <source>
        <dbReference type="EMBL" id="MFD1814931.1"/>
    </source>
</evidence>
<reference evidence="4" key="1">
    <citation type="journal article" date="2019" name="Int. J. Syst. Evol. Microbiol.">
        <title>The Global Catalogue of Microorganisms (GCM) 10K type strain sequencing project: providing services to taxonomists for standard genome sequencing and annotation.</title>
        <authorList>
            <consortium name="The Broad Institute Genomics Platform"/>
            <consortium name="The Broad Institute Genome Sequencing Center for Infectious Disease"/>
            <person name="Wu L."/>
            <person name="Ma J."/>
        </authorList>
    </citation>
    <scope>NUCLEOTIDE SEQUENCE [LARGE SCALE GENOMIC DNA]</scope>
    <source>
        <strain evidence="4">DT72</strain>
    </source>
</reference>
<dbReference type="InterPro" id="IPR052336">
    <property type="entry name" value="MlaD_Phospholipid_Transporter"/>
</dbReference>
<dbReference type="Pfam" id="PF11887">
    <property type="entry name" value="Mce4_CUP1"/>
    <property type="match status" value="1"/>
</dbReference>
<keyword evidence="4" id="KW-1185">Reference proteome</keyword>
<evidence type="ECO:0000259" key="2">
    <source>
        <dbReference type="Pfam" id="PF11887"/>
    </source>
</evidence>
<feature type="domain" description="Mce/MlaD" evidence="1">
    <location>
        <begin position="39"/>
        <end position="114"/>
    </location>
</feature>
<proteinExistence type="predicted"/>
<organism evidence="3 4">
    <name type="scientific">Rhodococcus gannanensis</name>
    <dbReference type="NCBI Taxonomy" id="1960308"/>
    <lineage>
        <taxon>Bacteria</taxon>
        <taxon>Bacillati</taxon>
        <taxon>Actinomycetota</taxon>
        <taxon>Actinomycetes</taxon>
        <taxon>Mycobacteriales</taxon>
        <taxon>Nocardiaceae</taxon>
        <taxon>Rhodococcus</taxon>
    </lineage>
</organism>
<dbReference type="RefSeq" id="WP_378487389.1">
    <property type="nucleotide sequence ID" value="NZ_JBHUFB010000020.1"/>
</dbReference>
<evidence type="ECO:0000259" key="1">
    <source>
        <dbReference type="Pfam" id="PF02470"/>
    </source>
</evidence>
<gene>
    <name evidence="3" type="ORF">ACFSJG_22145</name>
</gene>
<name>A0ABW4PAB5_9NOCA</name>
<comment type="caution">
    <text evidence="3">The sequence shown here is derived from an EMBL/GenBank/DDBJ whole genome shotgun (WGS) entry which is preliminary data.</text>
</comment>
<accession>A0ABW4PAB5</accession>
<dbReference type="Pfam" id="PF02470">
    <property type="entry name" value="MlaD"/>
    <property type="match status" value="1"/>
</dbReference>
<feature type="domain" description="Mammalian cell entry C-terminal" evidence="2">
    <location>
        <begin position="121"/>
        <end position="308"/>
    </location>
</feature>
<dbReference type="InterPro" id="IPR005693">
    <property type="entry name" value="Mce"/>
</dbReference>
<dbReference type="InterPro" id="IPR003399">
    <property type="entry name" value="Mce/MlaD"/>
</dbReference>
<dbReference type="NCBIfam" id="TIGR00996">
    <property type="entry name" value="Mtu_fam_mce"/>
    <property type="match status" value="1"/>
</dbReference>
<sequence>MRSRLVRVQLVVFVLVAAVGLLYVGATYVRLDNLLGFGQYRVTADFADSGGIFTNAEVTYRGVPVGRVGELHLTDDGVEVDLELDSGGPSIPASARAVVANRSAIGEQYVDLQPTSDEGPYLEDGSVITRQDTTIPVPVEQVLASANSLVRSVPLDSLNTTVTELGRAFDGRGDDLQVLVDSVNSLSEAGIEHLPQTLQLIRDSRVVLDTQSEQSSAIRQFSADLNRISAQLRTSDPDLRRLIETGTAASKEVGSLIDVAGPSLTTDLNNLALVTAALGPRAIALNTLLTFLPALAAGAGTAASGDGTLGQGLILEVNQPPPCTLGYEGTYEILDQMKRENPDFDPTEDEFPLNTNANCTTPLGSITGVRSANRVVYADPMTPQPWDDKPKVAPEALNLNPVATQLAALMGITPK</sequence>
<evidence type="ECO:0000313" key="4">
    <source>
        <dbReference type="Proteomes" id="UP001597286"/>
    </source>
</evidence>
<dbReference type="EMBL" id="JBHUFB010000020">
    <property type="protein sequence ID" value="MFD1814931.1"/>
    <property type="molecule type" value="Genomic_DNA"/>
</dbReference>
<dbReference type="PANTHER" id="PTHR33371:SF16">
    <property type="entry name" value="MCE-FAMILY PROTEIN MCE3F"/>
    <property type="match status" value="1"/>
</dbReference>